<name>A0A922LMY4_SCHHA</name>
<dbReference type="GeneID" id="75576642"/>
<evidence type="ECO:0000259" key="1">
    <source>
        <dbReference type="Pfam" id="PF20049"/>
    </source>
</evidence>
<dbReference type="EMBL" id="AMPZ03000002">
    <property type="protein sequence ID" value="KAH9590037.1"/>
    <property type="molecule type" value="Genomic_DNA"/>
</dbReference>
<proteinExistence type="predicted"/>
<gene>
    <name evidence="2" type="ORF">MS3_00001091</name>
</gene>
<dbReference type="Pfam" id="PF20049">
    <property type="entry name" value="DUF6451"/>
    <property type="match status" value="1"/>
</dbReference>
<keyword evidence="3" id="KW-1185">Reference proteome</keyword>
<dbReference type="RefSeq" id="XP_051070534.1">
    <property type="nucleotide sequence ID" value="XM_051208599.1"/>
</dbReference>
<dbReference type="AlphaFoldDB" id="A0A922LMY4"/>
<reference evidence="2" key="1">
    <citation type="journal article" date="2012" name="Nat. Genet.">
        <title>Whole-genome sequence of Schistosoma haematobium.</title>
        <authorList>
            <person name="Young N.D."/>
            <person name="Jex A.R."/>
            <person name="Li B."/>
            <person name="Liu S."/>
            <person name="Yang L."/>
            <person name="Xiong Z."/>
            <person name="Li Y."/>
            <person name="Cantacessi C."/>
            <person name="Hall R.S."/>
            <person name="Xu X."/>
            <person name="Chen F."/>
            <person name="Wu X."/>
            <person name="Zerlotini A."/>
            <person name="Oliveira G."/>
            <person name="Hofmann A."/>
            <person name="Zhang G."/>
            <person name="Fang X."/>
            <person name="Kang Y."/>
            <person name="Campbell B.E."/>
            <person name="Loukas A."/>
            <person name="Ranganathan S."/>
            <person name="Rollinson D."/>
            <person name="Rinaldi G."/>
            <person name="Brindley P.J."/>
            <person name="Yang H."/>
            <person name="Wang J."/>
            <person name="Wang J."/>
            <person name="Gasser R.B."/>
        </authorList>
    </citation>
    <scope>NUCLEOTIDE SEQUENCE</scope>
</reference>
<sequence>MRNSYDGLHCKVVHGGQLTDSFQVKIGVRQGCSLSLSLFSFHLVVDWIMKTSASQGKHGIQWRAWMWLHDLFFADDLALLSHTHQQMQMKTTSIAAASESLNLNIHKGKTKIPKYNTENTNLVTLDGALEEVKTFVLLGSFIGKQGGSDTEVNERTDETRAEFLQLKNICNSKQLAANNKVRIFNTNVKIVQLYGAETWRNTTAIINKVQVFVNNCLRKILNVRWPDAISNSHCVCVCV</sequence>
<dbReference type="InterPro" id="IPR045609">
    <property type="entry name" value="DUF6451"/>
</dbReference>
<evidence type="ECO:0000313" key="2">
    <source>
        <dbReference type="EMBL" id="KAH9590037.1"/>
    </source>
</evidence>
<dbReference type="KEGG" id="shx:MS3_00001091"/>
<comment type="caution">
    <text evidence="2">The sequence shown here is derived from an EMBL/GenBank/DDBJ whole genome shotgun (WGS) entry which is preliminary data.</text>
</comment>
<accession>A0A922LMY4</accession>
<reference evidence="2" key="3">
    <citation type="submission" date="2021-06" db="EMBL/GenBank/DDBJ databases">
        <title>Chromosome-level genome assembly for S. haematobium.</title>
        <authorList>
            <person name="Stroehlein A.J."/>
        </authorList>
    </citation>
    <scope>NUCLEOTIDE SEQUENCE</scope>
</reference>
<reference evidence="2" key="4">
    <citation type="journal article" date="2022" name="PLoS Pathog.">
        <title>Chromosome-level genome of Schistosoma haematobium underpins genome-wide explorations of molecular variation.</title>
        <authorList>
            <person name="Stroehlein A.J."/>
            <person name="Korhonen P.K."/>
            <person name="Lee V.V."/>
            <person name="Ralph S.A."/>
            <person name="Mentink-Kane M."/>
            <person name="You H."/>
            <person name="McManus D.P."/>
            <person name="Tchuente L.T."/>
            <person name="Stothard J.R."/>
            <person name="Kaur P."/>
            <person name="Dudchenko O."/>
            <person name="Aiden E.L."/>
            <person name="Yang B."/>
            <person name="Yang H."/>
            <person name="Emery A.M."/>
            <person name="Webster B.L."/>
            <person name="Brindley P.J."/>
            <person name="Rollinson D."/>
            <person name="Chang B.C.H."/>
            <person name="Gasser R.B."/>
            <person name="Young N.D."/>
        </authorList>
    </citation>
    <scope>NUCLEOTIDE SEQUENCE</scope>
</reference>
<organism evidence="2 3">
    <name type="scientific">Schistosoma haematobium</name>
    <name type="common">Blood fluke</name>
    <dbReference type="NCBI Taxonomy" id="6185"/>
    <lineage>
        <taxon>Eukaryota</taxon>
        <taxon>Metazoa</taxon>
        <taxon>Spiralia</taxon>
        <taxon>Lophotrochozoa</taxon>
        <taxon>Platyhelminthes</taxon>
        <taxon>Trematoda</taxon>
        <taxon>Digenea</taxon>
        <taxon>Strigeidida</taxon>
        <taxon>Schistosomatoidea</taxon>
        <taxon>Schistosomatidae</taxon>
        <taxon>Schistosoma</taxon>
    </lineage>
</organism>
<dbReference type="CTD" id="75576642"/>
<protein>
    <recommendedName>
        <fullName evidence="1">DUF6451 domain-containing protein</fullName>
    </recommendedName>
</protein>
<dbReference type="PANTHER" id="PTHR47027:SF25">
    <property type="entry name" value="REVERSE TRANSCRIPTASE DOMAIN-CONTAINING PROTEIN"/>
    <property type="match status" value="1"/>
</dbReference>
<feature type="domain" description="DUF6451" evidence="1">
    <location>
        <begin position="162"/>
        <end position="194"/>
    </location>
</feature>
<evidence type="ECO:0000313" key="3">
    <source>
        <dbReference type="Proteomes" id="UP000471633"/>
    </source>
</evidence>
<dbReference type="PANTHER" id="PTHR47027">
    <property type="entry name" value="REVERSE TRANSCRIPTASE DOMAIN-CONTAINING PROTEIN"/>
    <property type="match status" value="1"/>
</dbReference>
<reference evidence="2" key="2">
    <citation type="journal article" date="2019" name="Gigascience">
        <title>High-quality Schistosoma haematobium genome achieved by single-molecule and long-range sequencing.</title>
        <authorList>
            <person name="Stroehlein A.J."/>
            <person name="Korhonen P.K."/>
            <person name="Chong T.M."/>
            <person name="Lim Y.L."/>
            <person name="Chan K.G."/>
            <person name="Webster B."/>
            <person name="Rollinson D."/>
            <person name="Brindley P.J."/>
            <person name="Gasser R.B."/>
            <person name="Young N.D."/>
        </authorList>
    </citation>
    <scope>NUCLEOTIDE SEQUENCE</scope>
</reference>
<dbReference type="Proteomes" id="UP000471633">
    <property type="component" value="Unassembled WGS sequence"/>
</dbReference>